<evidence type="ECO:0000313" key="9">
    <source>
        <dbReference type="EMBL" id="CAD6444383.1"/>
    </source>
</evidence>
<evidence type="ECO:0000259" key="8">
    <source>
        <dbReference type="Pfam" id="PF00005"/>
    </source>
</evidence>
<dbReference type="GO" id="GO:0042626">
    <property type="term" value="F:ATPase-coupled transmembrane transporter activity"/>
    <property type="evidence" value="ECO:0007669"/>
    <property type="project" value="TreeGrafter"/>
</dbReference>
<keyword evidence="5 7" id="KW-0472">Membrane</keyword>
<evidence type="ECO:0000256" key="6">
    <source>
        <dbReference type="SAM" id="MobiDB-lite"/>
    </source>
</evidence>
<dbReference type="OrthoDB" id="6500128at2759"/>
<name>A0A8H2VUI7_9HELO</name>
<dbReference type="AlphaFoldDB" id="A0A8H2VUI7"/>
<dbReference type="Pfam" id="PF00005">
    <property type="entry name" value="ABC_tran"/>
    <property type="match status" value="1"/>
</dbReference>
<reference evidence="9" key="1">
    <citation type="submission" date="2020-10" db="EMBL/GenBank/DDBJ databases">
        <authorList>
            <person name="Kusch S."/>
        </authorList>
    </citation>
    <scope>NUCLEOTIDE SEQUENCE</scope>
    <source>
        <strain evidence="9">SwB9</strain>
    </source>
</reference>
<gene>
    <name evidence="9" type="ORF">SCLTRI_LOCUS4175</name>
</gene>
<feature type="transmembrane region" description="Helical" evidence="7">
    <location>
        <begin position="39"/>
        <end position="65"/>
    </location>
</feature>
<dbReference type="GO" id="GO:0016020">
    <property type="term" value="C:membrane"/>
    <property type="evidence" value="ECO:0007669"/>
    <property type="project" value="InterPro"/>
</dbReference>
<evidence type="ECO:0000313" key="10">
    <source>
        <dbReference type="Proteomes" id="UP000624404"/>
    </source>
</evidence>
<dbReference type="PANTHER" id="PTHR24223">
    <property type="entry name" value="ATP-BINDING CASSETTE SUB-FAMILY C"/>
    <property type="match status" value="1"/>
</dbReference>
<evidence type="ECO:0000256" key="5">
    <source>
        <dbReference type="ARBA" id="ARBA00023136"/>
    </source>
</evidence>
<dbReference type="SUPFAM" id="SSF90123">
    <property type="entry name" value="ABC transporter transmembrane region"/>
    <property type="match status" value="1"/>
</dbReference>
<dbReference type="GO" id="GO:0016887">
    <property type="term" value="F:ATP hydrolysis activity"/>
    <property type="evidence" value="ECO:0007669"/>
    <property type="project" value="InterPro"/>
</dbReference>
<dbReference type="GO" id="GO:0005524">
    <property type="term" value="F:ATP binding"/>
    <property type="evidence" value="ECO:0007669"/>
    <property type="project" value="UniProtKB-KW"/>
</dbReference>
<dbReference type="InterPro" id="IPR036640">
    <property type="entry name" value="ABC1_TM_sf"/>
</dbReference>
<dbReference type="Proteomes" id="UP000624404">
    <property type="component" value="Unassembled WGS sequence"/>
</dbReference>
<dbReference type="PANTHER" id="PTHR24223:SF345">
    <property type="entry name" value="ABC MULTIDRUG TRANSPORTER (EUROFUNG)"/>
    <property type="match status" value="1"/>
</dbReference>
<keyword evidence="4 7" id="KW-1133">Transmembrane helix</keyword>
<keyword evidence="3" id="KW-0067">ATP-binding</keyword>
<feature type="domain" description="ABC transporter" evidence="8">
    <location>
        <begin position="209"/>
        <end position="287"/>
    </location>
</feature>
<keyword evidence="2" id="KW-0547">Nucleotide-binding</keyword>
<organism evidence="9 10">
    <name type="scientific">Sclerotinia trifoliorum</name>
    <dbReference type="NCBI Taxonomy" id="28548"/>
    <lineage>
        <taxon>Eukaryota</taxon>
        <taxon>Fungi</taxon>
        <taxon>Dikarya</taxon>
        <taxon>Ascomycota</taxon>
        <taxon>Pezizomycotina</taxon>
        <taxon>Leotiomycetes</taxon>
        <taxon>Helotiales</taxon>
        <taxon>Sclerotiniaceae</taxon>
        <taxon>Sclerotinia</taxon>
    </lineage>
</organism>
<dbReference type="Gene3D" id="1.20.1560.10">
    <property type="entry name" value="ABC transporter type 1, transmembrane domain"/>
    <property type="match status" value="1"/>
</dbReference>
<dbReference type="InterPro" id="IPR027417">
    <property type="entry name" value="P-loop_NTPase"/>
</dbReference>
<evidence type="ECO:0000256" key="1">
    <source>
        <dbReference type="ARBA" id="ARBA00022692"/>
    </source>
</evidence>
<sequence length="359" mass="40756">MYKHFLETLRGLRTIGAFNWTSINQEVNSKLLDTSQSPVYLLFMVQQWLAVILNLVTTAIVMILVSVANVTRSHQGYIETSIGSVSRIKTFGETTESEGETLSQEMIIPSEDWPQNGSVEFENALATYNSVTPFHSDGINEQPSIKKCRTIHQARRKSWNLWKKWQFPHPNLIPYTRSITMQHHHRKYSHQSSPARKSPHPSKRYTTRTIFPQRNIPGNLDPHQVSNDASLMKALKMVPLESIIPRTGSLDSEMDAEILSHGQRQIFCLARAIVRPARILIMDEATSKYVVYSYPHLSSQTAKHPTHTPIPSPSTPKTPKSQRTPPPRSAPKSVDQKTDALMQKFIREVFHNCTIIAVA</sequence>
<dbReference type="SUPFAM" id="SSF52540">
    <property type="entry name" value="P-loop containing nucleoside triphosphate hydrolases"/>
    <property type="match status" value="1"/>
</dbReference>
<feature type="region of interest" description="Disordered" evidence="6">
    <location>
        <begin position="299"/>
        <end position="337"/>
    </location>
</feature>
<feature type="region of interest" description="Disordered" evidence="6">
    <location>
        <begin position="183"/>
        <end position="204"/>
    </location>
</feature>
<dbReference type="EMBL" id="CAJHIA010000012">
    <property type="protein sequence ID" value="CAD6444383.1"/>
    <property type="molecule type" value="Genomic_DNA"/>
</dbReference>
<protein>
    <submittedName>
        <fullName evidence="9">36bc0e59-e50e-421a-8e27-2b0a2cbc293c</fullName>
    </submittedName>
</protein>
<comment type="caution">
    <text evidence="9">The sequence shown here is derived from an EMBL/GenBank/DDBJ whole genome shotgun (WGS) entry which is preliminary data.</text>
</comment>
<evidence type="ECO:0000256" key="3">
    <source>
        <dbReference type="ARBA" id="ARBA00022840"/>
    </source>
</evidence>
<dbReference type="Gene3D" id="3.40.50.300">
    <property type="entry name" value="P-loop containing nucleotide triphosphate hydrolases"/>
    <property type="match status" value="1"/>
</dbReference>
<proteinExistence type="predicted"/>
<evidence type="ECO:0000256" key="7">
    <source>
        <dbReference type="SAM" id="Phobius"/>
    </source>
</evidence>
<evidence type="ECO:0000256" key="4">
    <source>
        <dbReference type="ARBA" id="ARBA00022989"/>
    </source>
</evidence>
<accession>A0A8H2VUI7</accession>
<dbReference type="InterPro" id="IPR003439">
    <property type="entry name" value="ABC_transporter-like_ATP-bd"/>
</dbReference>
<dbReference type="InterPro" id="IPR050173">
    <property type="entry name" value="ABC_transporter_C-like"/>
</dbReference>
<keyword evidence="10" id="KW-1185">Reference proteome</keyword>
<evidence type="ECO:0000256" key="2">
    <source>
        <dbReference type="ARBA" id="ARBA00022741"/>
    </source>
</evidence>
<keyword evidence="1 7" id="KW-0812">Transmembrane</keyword>